<keyword evidence="2" id="KW-1185">Reference proteome</keyword>
<evidence type="ECO:0000313" key="1">
    <source>
        <dbReference type="EMBL" id="PUZ61295.1"/>
    </source>
</evidence>
<accession>A0A2T7E0D4</accession>
<protein>
    <submittedName>
        <fullName evidence="1">Uncharacterized protein</fullName>
    </submittedName>
</protein>
<sequence>MDFSRELKGLDLCLLCSESSLLVPGSQSKFRSLHITRSLDMYLGSMNHSFQVQVIIDINLIAEAQTKEVSEFLLDVSDIHLSSVGTEYIYYLKFMSHVADNCYLPDHNL</sequence>
<name>A0A2T7E0D4_9POAL</name>
<reference evidence="1 2" key="1">
    <citation type="submission" date="2018-04" db="EMBL/GenBank/DDBJ databases">
        <title>WGS assembly of Panicum hallii var. hallii HAL2.</title>
        <authorList>
            <person name="Lovell J."/>
            <person name="Jenkins J."/>
            <person name="Lowry D."/>
            <person name="Mamidi S."/>
            <person name="Sreedasyam A."/>
            <person name="Weng X."/>
            <person name="Barry K."/>
            <person name="Bonette J."/>
            <person name="Campitelli B."/>
            <person name="Daum C."/>
            <person name="Gordon S."/>
            <person name="Gould B."/>
            <person name="Lipzen A."/>
            <person name="MacQueen A."/>
            <person name="Palacio-Mejia J."/>
            <person name="Plott C."/>
            <person name="Shakirov E."/>
            <person name="Shu S."/>
            <person name="Yoshinaga Y."/>
            <person name="Zane M."/>
            <person name="Rokhsar D."/>
            <person name="Grimwood J."/>
            <person name="Schmutz J."/>
            <person name="Juenger T."/>
        </authorList>
    </citation>
    <scope>NUCLEOTIDE SEQUENCE [LARGE SCALE GENOMIC DNA]</scope>
    <source>
        <strain evidence="2">cv. HAL2</strain>
    </source>
</reference>
<evidence type="ECO:0000313" key="2">
    <source>
        <dbReference type="Proteomes" id="UP000244336"/>
    </source>
</evidence>
<dbReference type="AlphaFoldDB" id="A0A2T7E0D4"/>
<organism evidence="1 2">
    <name type="scientific">Panicum hallii var. hallii</name>
    <dbReference type="NCBI Taxonomy" id="1504633"/>
    <lineage>
        <taxon>Eukaryota</taxon>
        <taxon>Viridiplantae</taxon>
        <taxon>Streptophyta</taxon>
        <taxon>Embryophyta</taxon>
        <taxon>Tracheophyta</taxon>
        <taxon>Spermatophyta</taxon>
        <taxon>Magnoliopsida</taxon>
        <taxon>Liliopsida</taxon>
        <taxon>Poales</taxon>
        <taxon>Poaceae</taxon>
        <taxon>PACMAD clade</taxon>
        <taxon>Panicoideae</taxon>
        <taxon>Panicodae</taxon>
        <taxon>Paniceae</taxon>
        <taxon>Panicinae</taxon>
        <taxon>Panicum</taxon>
        <taxon>Panicum sect. Panicum</taxon>
    </lineage>
</organism>
<gene>
    <name evidence="1" type="ORF">GQ55_4G264800</name>
</gene>
<dbReference type="Proteomes" id="UP000244336">
    <property type="component" value="Chromosome 4"/>
</dbReference>
<dbReference type="EMBL" id="CM009752">
    <property type="protein sequence ID" value="PUZ61295.1"/>
    <property type="molecule type" value="Genomic_DNA"/>
</dbReference>
<proteinExistence type="predicted"/>
<dbReference type="Gramene" id="PUZ61295">
    <property type="protein sequence ID" value="PUZ61295"/>
    <property type="gene ID" value="GQ55_4G264800"/>
</dbReference>